<accession>A0A931LTB1</accession>
<proteinExistence type="predicted"/>
<gene>
    <name evidence="1" type="ORF">HYR64_08355</name>
</gene>
<evidence type="ECO:0000313" key="2">
    <source>
        <dbReference type="Proteomes" id="UP000727962"/>
    </source>
</evidence>
<dbReference type="AlphaFoldDB" id="A0A931LTB1"/>
<sequence>MPKPKDVDQETHVALAKFLFNGAWKLIGLEERTPEQVETMLHTAHAARYHWAAAGGGPQQLAVSDWQLARVYALAGDVDRSRHYAVLCLDRALENGLEPWVEASAHEAFARAAKVAGDKGTRRAEIALADAALTRVTDAEDRSIIENDLRDLRD</sequence>
<dbReference type="EMBL" id="JACOSL010000051">
    <property type="protein sequence ID" value="MBI1757100.1"/>
    <property type="molecule type" value="Genomic_DNA"/>
</dbReference>
<dbReference type="Proteomes" id="UP000727962">
    <property type="component" value="Unassembled WGS sequence"/>
</dbReference>
<evidence type="ECO:0000313" key="1">
    <source>
        <dbReference type="EMBL" id="MBI1757100.1"/>
    </source>
</evidence>
<name>A0A931LTB1_FIMGI</name>
<protein>
    <submittedName>
        <fullName evidence="1">Uncharacterized protein</fullName>
    </submittedName>
</protein>
<comment type="caution">
    <text evidence="1">The sequence shown here is derived from an EMBL/GenBank/DDBJ whole genome shotgun (WGS) entry which is preliminary data.</text>
</comment>
<reference evidence="1" key="1">
    <citation type="submission" date="2020-07" db="EMBL/GenBank/DDBJ databases">
        <title>Huge and variable diversity of episymbiotic CPR bacteria and DPANN archaea in groundwater ecosystems.</title>
        <authorList>
            <person name="He C.Y."/>
            <person name="Keren R."/>
            <person name="Whittaker M."/>
            <person name="Farag I.F."/>
            <person name="Doudna J."/>
            <person name="Cate J.H.D."/>
            <person name="Banfield J.F."/>
        </authorList>
    </citation>
    <scope>NUCLEOTIDE SEQUENCE</scope>
    <source>
        <strain evidence="1">NC_groundwater_17_Pr7_B-0.1um_64_12</strain>
    </source>
</reference>
<organism evidence="1 2">
    <name type="scientific">Fimbriimonas ginsengisoli</name>
    <dbReference type="NCBI Taxonomy" id="1005039"/>
    <lineage>
        <taxon>Bacteria</taxon>
        <taxon>Bacillati</taxon>
        <taxon>Armatimonadota</taxon>
        <taxon>Fimbriimonadia</taxon>
        <taxon>Fimbriimonadales</taxon>
        <taxon>Fimbriimonadaceae</taxon>
        <taxon>Fimbriimonas</taxon>
    </lineage>
</organism>